<dbReference type="PANTHER" id="PTHR37940">
    <property type="entry name" value="LYSINE--TRNA LIGASE"/>
    <property type="match status" value="1"/>
</dbReference>
<protein>
    <recommendedName>
        <fullName evidence="10">Lysine--tRNA ligase</fullName>
        <ecNumber evidence="10">6.1.1.6</ecNumber>
    </recommendedName>
    <alternativeName>
        <fullName evidence="10">Lysyl-tRNA synthetase</fullName>
        <shortName evidence="10">LysRS</shortName>
    </alternativeName>
</protein>
<proteinExistence type="inferred from homology"/>
<keyword evidence="4 10" id="KW-0436">Ligase</keyword>
<evidence type="ECO:0000256" key="5">
    <source>
        <dbReference type="ARBA" id="ARBA00022741"/>
    </source>
</evidence>
<dbReference type="InterPro" id="IPR001412">
    <property type="entry name" value="aa-tRNA-synth_I_CS"/>
</dbReference>
<dbReference type="GO" id="GO:0000049">
    <property type="term" value="F:tRNA binding"/>
    <property type="evidence" value="ECO:0007669"/>
    <property type="project" value="InterPro"/>
</dbReference>
<gene>
    <name evidence="10" type="primary">lysS</name>
    <name evidence="11" type="ORF">KAJ83_04715</name>
</gene>
<comment type="similarity">
    <text evidence="2 10">Belongs to the class-I aminoacyl-tRNA synthetase family.</text>
</comment>
<dbReference type="RefSeq" id="WP_210680888.1">
    <property type="nucleotide sequence ID" value="NZ_JAGMWN010000002.1"/>
</dbReference>
<keyword evidence="6 10" id="KW-0067">ATP-binding</keyword>
<keyword evidence="5 10" id="KW-0547">Nucleotide-binding</keyword>
<keyword evidence="3 10" id="KW-0963">Cytoplasm</keyword>
<evidence type="ECO:0000256" key="7">
    <source>
        <dbReference type="ARBA" id="ARBA00022917"/>
    </source>
</evidence>
<evidence type="ECO:0000313" key="11">
    <source>
        <dbReference type="EMBL" id="MBP5856299.1"/>
    </source>
</evidence>
<name>A0A8J7S3Y7_9PROT</name>
<evidence type="ECO:0000256" key="1">
    <source>
        <dbReference type="ARBA" id="ARBA00004496"/>
    </source>
</evidence>
<dbReference type="PROSITE" id="PS00178">
    <property type="entry name" value="AA_TRNA_LIGASE_I"/>
    <property type="match status" value="1"/>
</dbReference>
<dbReference type="Gene3D" id="3.40.50.620">
    <property type="entry name" value="HUPs"/>
    <property type="match status" value="2"/>
</dbReference>
<dbReference type="NCBIfam" id="TIGR00467">
    <property type="entry name" value="lysS_arch"/>
    <property type="match status" value="1"/>
</dbReference>
<feature type="short sequence motif" description="'KMSKS' region" evidence="10">
    <location>
        <begin position="290"/>
        <end position="294"/>
    </location>
</feature>
<dbReference type="InterPro" id="IPR020751">
    <property type="entry name" value="aa-tRNA-synth_I_codon-bd_sub2"/>
</dbReference>
<dbReference type="GO" id="GO:0005737">
    <property type="term" value="C:cytoplasm"/>
    <property type="evidence" value="ECO:0007669"/>
    <property type="project" value="UniProtKB-SubCell"/>
</dbReference>
<dbReference type="AlphaFoldDB" id="A0A8J7S3Y7"/>
<keyword evidence="7 10" id="KW-0648">Protein biosynthesis</keyword>
<dbReference type="GO" id="GO:0005524">
    <property type="term" value="F:ATP binding"/>
    <property type="evidence" value="ECO:0007669"/>
    <property type="project" value="UniProtKB-UniRule"/>
</dbReference>
<dbReference type="GO" id="GO:0004824">
    <property type="term" value="F:lysine-tRNA ligase activity"/>
    <property type="evidence" value="ECO:0007669"/>
    <property type="project" value="UniProtKB-UniRule"/>
</dbReference>
<evidence type="ECO:0000256" key="8">
    <source>
        <dbReference type="ARBA" id="ARBA00023146"/>
    </source>
</evidence>
<dbReference type="InterPro" id="IPR002904">
    <property type="entry name" value="Lys-tRNA-ligase"/>
</dbReference>
<dbReference type="InterPro" id="IPR008925">
    <property type="entry name" value="aa_tRNA-synth_I_cd-bd_sf"/>
</dbReference>
<dbReference type="Gene3D" id="1.10.10.350">
    <property type="match status" value="1"/>
</dbReference>
<organism evidence="11 12">
    <name type="scientific">Marivibrio halodurans</name>
    <dbReference type="NCBI Taxonomy" id="2039722"/>
    <lineage>
        <taxon>Bacteria</taxon>
        <taxon>Pseudomonadati</taxon>
        <taxon>Pseudomonadota</taxon>
        <taxon>Alphaproteobacteria</taxon>
        <taxon>Rhodospirillales</taxon>
        <taxon>Rhodospirillaceae</taxon>
        <taxon>Marivibrio</taxon>
    </lineage>
</organism>
<evidence type="ECO:0000256" key="2">
    <source>
        <dbReference type="ARBA" id="ARBA00005594"/>
    </source>
</evidence>
<dbReference type="Pfam" id="PF01921">
    <property type="entry name" value="tRNA-synt_1f"/>
    <property type="match status" value="1"/>
</dbReference>
<feature type="short sequence motif" description="'HIGH' region" evidence="10">
    <location>
        <begin position="44"/>
        <end position="52"/>
    </location>
</feature>
<dbReference type="Proteomes" id="UP000672602">
    <property type="component" value="Unassembled WGS sequence"/>
</dbReference>
<evidence type="ECO:0000313" key="12">
    <source>
        <dbReference type="Proteomes" id="UP000672602"/>
    </source>
</evidence>
<reference evidence="11" key="1">
    <citation type="submission" date="2021-04" db="EMBL/GenBank/DDBJ databases">
        <authorList>
            <person name="Zhang D.-C."/>
        </authorList>
    </citation>
    <scope>NUCLEOTIDE SEQUENCE</scope>
    <source>
        <strain evidence="11">CGMCC 1.15697</strain>
    </source>
</reference>
<comment type="subcellular location">
    <subcellularLocation>
        <location evidence="1 10">Cytoplasm</location>
    </subcellularLocation>
</comment>
<keyword evidence="8 10" id="KW-0030">Aminoacyl-tRNA synthetase</keyword>
<comment type="caution">
    <text evidence="11">The sequence shown here is derived from an EMBL/GenBank/DDBJ whole genome shotgun (WGS) entry which is preliminary data.</text>
</comment>
<evidence type="ECO:0000256" key="9">
    <source>
        <dbReference type="ARBA" id="ARBA00048573"/>
    </source>
</evidence>
<evidence type="ECO:0000256" key="10">
    <source>
        <dbReference type="HAMAP-Rule" id="MF_00177"/>
    </source>
</evidence>
<evidence type="ECO:0000256" key="4">
    <source>
        <dbReference type="ARBA" id="ARBA00022598"/>
    </source>
</evidence>
<comment type="catalytic activity">
    <reaction evidence="9 10">
        <text>tRNA(Lys) + L-lysine + ATP = L-lysyl-tRNA(Lys) + AMP + diphosphate</text>
        <dbReference type="Rhea" id="RHEA:20792"/>
        <dbReference type="Rhea" id="RHEA-COMP:9696"/>
        <dbReference type="Rhea" id="RHEA-COMP:9697"/>
        <dbReference type="ChEBI" id="CHEBI:30616"/>
        <dbReference type="ChEBI" id="CHEBI:32551"/>
        <dbReference type="ChEBI" id="CHEBI:33019"/>
        <dbReference type="ChEBI" id="CHEBI:78442"/>
        <dbReference type="ChEBI" id="CHEBI:78529"/>
        <dbReference type="ChEBI" id="CHEBI:456215"/>
        <dbReference type="EC" id="6.1.1.6"/>
    </reaction>
</comment>
<sequence length="528" mass="59242">MSTLGELALEAKAWPFEEARKILKRYESAPPEKGYILFETGYGPSGLPHIGTFGEVLRTTMVRRAFELMSDIPTKLLAFSDDMDGLRKVPDNVPNKDTLQAALGKRLTKVPDPFGTHDSFGHHNNARLRAFLDGFGFEYEFASSTDYYFSGRFDDALIRVLEEYEAVQKIMLPSLRDERRATYSPFLPVDPATDEVYQVPVIATDAAKGTIVYRREDGEEVETPVTGGRCKLQWKPDWGMRWAALGVDYEMSGKDLIDSVRLSTRICQALGGRSPETLTYELFLDDKGEKISKSKGNGLSMDDWLAYGPNESLSLFMFQKPKTAKKLYFDVIPKNVDDYLTFLSKIGEEEPAKQLENPVWHIHEGKPPVERPKLSFSILLNLAAVCNTEDKAVLWGFISRYASDASPDSDPYLDRLVGHAIRYYQDFVKPHKAYKAPDETDRAALTALRAALADMPADADAEAIQTQVYEIGKAHAYENLRDWFKALYQILLGQDQGPRMGSFFALYGLSETIALIDRALAGEDLSAA</sequence>
<feature type="binding site" evidence="10">
    <location>
        <position position="293"/>
    </location>
    <ligand>
        <name>ATP</name>
        <dbReference type="ChEBI" id="CHEBI:30616"/>
    </ligand>
</feature>
<dbReference type="InterPro" id="IPR014729">
    <property type="entry name" value="Rossmann-like_a/b/a_fold"/>
</dbReference>
<evidence type="ECO:0000256" key="3">
    <source>
        <dbReference type="ARBA" id="ARBA00022490"/>
    </source>
</evidence>
<accession>A0A8J7S3Y7</accession>
<dbReference type="SUPFAM" id="SSF52374">
    <property type="entry name" value="Nucleotidylyl transferase"/>
    <property type="match status" value="1"/>
</dbReference>
<dbReference type="NCBIfam" id="NF001968">
    <property type="entry name" value="PRK00750.1-2"/>
    <property type="match status" value="1"/>
</dbReference>
<dbReference type="GO" id="GO:0006430">
    <property type="term" value="P:lysyl-tRNA aminoacylation"/>
    <property type="evidence" value="ECO:0007669"/>
    <property type="project" value="UniProtKB-UniRule"/>
</dbReference>
<dbReference type="EC" id="6.1.1.6" evidence="10"/>
<evidence type="ECO:0000256" key="6">
    <source>
        <dbReference type="ARBA" id="ARBA00022840"/>
    </source>
</evidence>
<dbReference type="PANTHER" id="PTHR37940:SF1">
    <property type="entry name" value="LYSINE--TRNA LIGASE"/>
    <property type="match status" value="1"/>
</dbReference>
<dbReference type="SUPFAM" id="SSF48163">
    <property type="entry name" value="An anticodon-binding domain of class I aminoacyl-tRNA synthetases"/>
    <property type="match status" value="1"/>
</dbReference>
<dbReference type="EMBL" id="JAGMWN010000002">
    <property type="protein sequence ID" value="MBP5856299.1"/>
    <property type="molecule type" value="Genomic_DNA"/>
</dbReference>
<keyword evidence="12" id="KW-1185">Reference proteome</keyword>
<dbReference type="HAMAP" id="MF_00177">
    <property type="entry name" value="Lys_tRNA_synth_class1"/>
    <property type="match status" value="1"/>
</dbReference>